<gene>
    <name evidence="1" type="ORF">HDE68_004330</name>
</gene>
<accession>A0A7W8ZQM0</accession>
<name>A0A7W8ZQM0_9SPHI</name>
<sequence length="70" mass="7966">MQISTYVVYELISRLQELNPIVGEYLNYKSTMNGILILTSAVQIAMPDDILLQQFNDPASITQNTLLEFE</sequence>
<dbReference type="AlphaFoldDB" id="A0A7W8ZQM0"/>
<reference evidence="1 2" key="1">
    <citation type="submission" date="2020-08" db="EMBL/GenBank/DDBJ databases">
        <title>Genomic Encyclopedia of Type Strains, Phase IV (KMG-V): Genome sequencing to study the core and pangenomes of soil and plant-associated prokaryotes.</title>
        <authorList>
            <person name="Whitman W."/>
        </authorList>
    </citation>
    <scope>NUCLEOTIDE SEQUENCE [LARGE SCALE GENOMIC DNA]</scope>
    <source>
        <strain evidence="1 2">S3M1</strain>
    </source>
</reference>
<evidence type="ECO:0000313" key="2">
    <source>
        <dbReference type="Proteomes" id="UP000537204"/>
    </source>
</evidence>
<organism evidence="1 2">
    <name type="scientific">Pedobacter cryoconitis</name>
    <dbReference type="NCBI Taxonomy" id="188932"/>
    <lineage>
        <taxon>Bacteria</taxon>
        <taxon>Pseudomonadati</taxon>
        <taxon>Bacteroidota</taxon>
        <taxon>Sphingobacteriia</taxon>
        <taxon>Sphingobacteriales</taxon>
        <taxon>Sphingobacteriaceae</taxon>
        <taxon>Pedobacter</taxon>
    </lineage>
</organism>
<comment type="caution">
    <text evidence="1">The sequence shown here is derived from an EMBL/GenBank/DDBJ whole genome shotgun (WGS) entry which is preliminary data.</text>
</comment>
<dbReference type="EMBL" id="JACHCE010000008">
    <property type="protein sequence ID" value="MBB5638401.1"/>
    <property type="molecule type" value="Genomic_DNA"/>
</dbReference>
<proteinExistence type="predicted"/>
<evidence type="ECO:0000313" key="1">
    <source>
        <dbReference type="EMBL" id="MBB5638401.1"/>
    </source>
</evidence>
<protein>
    <submittedName>
        <fullName evidence="1">Uncharacterized protein</fullName>
    </submittedName>
</protein>
<dbReference type="Proteomes" id="UP000537204">
    <property type="component" value="Unassembled WGS sequence"/>
</dbReference>